<proteinExistence type="predicted"/>
<evidence type="ECO:0000259" key="1">
    <source>
        <dbReference type="Pfam" id="PF12728"/>
    </source>
</evidence>
<dbReference type="GO" id="GO:0003677">
    <property type="term" value="F:DNA binding"/>
    <property type="evidence" value="ECO:0007669"/>
    <property type="project" value="InterPro"/>
</dbReference>
<dbReference type="NCBIfam" id="TIGR01764">
    <property type="entry name" value="excise"/>
    <property type="match status" value="1"/>
</dbReference>
<evidence type="ECO:0000313" key="2">
    <source>
        <dbReference type="EMBL" id="MBB2177028.1"/>
    </source>
</evidence>
<organism evidence="2 3">
    <name type="scientific">Gluconacetobacter johannae</name>
    <dbReference type="NCBI Taxonomy" id="112140"/>
    <lineage>
        <taxon>Bacteria</taxon>
        <taxon>Pseudomonadati</taxon>
        <taxon>Pseudomonadota</taxon>
        <taxon>Alphaproteobacteria</taxon>
        <taxon>Acetobacterales</taxon>
        <taxon>Acetobacteraceae</taxon>
        <taxon>Gluconacetobacter</taxon>
    </lineage>
</organism>
<dbReference type="EMBL" id="JABEQH010000020">
    <property type="protein sequence ID" value="MBB2177028.1"/>
    <property type="molecule type" value="Genomic_DNA"/>
</dbReference>
<keyword evidence="3" id="KW-1185">Reference proteome</keyword>
<dbReference type="InterPro" id="IPR009061">
    <property type="entry name" value="DNA-bd_dom_put_sf"/>
</dbReference>
<dbReference type="RefSeq" id="WP_182944372.1">
    <property type="nucleotide sequence ID" value="NZ_JABEQH010000020.1"/>
</dbReference>
<dbReference type="Proteomes" id="UP000561066">
    <property type="component" value="Unassembled WGS sequence"/>
</dbReference>
<reference evidence="2 3" key="1">
    <citation type="submission" date="2020-04" db="EMBL/GenBank/DDBJ databases">
        <title>Description of novel Gluconacetobacter.</title>
        <authorList>
            <person name="Sombolestani A."/>
        </authorList>
    </citation>
    <scope>NUCLEOTIDE SEQUENCE [LARGE SCALE GENOMIC DNA]</scope>
    <source>
        <strain evidence="2 3">LMG 21312</strain>
    </source>
</reference>
<sequence>MDDITPLMTIAQAAALLGLHPETLRRDIRSGKLEAYRRPRATRISRPALQAYLEQFRSPMIDAAGIGPEERRSVESGVEVALRIAKLKAMVKR</sequence>
<protein>
    <submittedName>
        <fullName evidence="2">Helix-turn-helix domain-containing protein</fullName>
    </submittedName>
</protein>
<accession>A0A7W4P6A3</accession>
<evidence type="ECO:0000313" key="3">
    <source>
        <dbReference type="Proteomes" id="UP000561066"/>
    </source>
</evidence>
<dbReference type="InterPro" id="IPR041657">
    <property type="entry name" value="HTH_17"/>
</dbReference>
<dbReference type="AlphaFoldDB" id="A0A7W4P6A3"/>
<gene>
    <name evidence="2" type="ORF">HLH21_14045</name>
</gene>
<dbReference type="Pfam" id="PF12728">
    <property type="entry name" value="HTH_17"/>
    <property type="match status" value="1"/>
</dbReference>
<comment type="caution">
    <text evidence="2">The sequence shown here is derived from an EMBL/GenBank/DDBJ whole genome shotgun (WGS) entry which is preliminary data.</text>
</comment>
<dbReference type="InterPro" id="IPR010093">
    <property type="entry name" value="SinI_DNA-bd"/>
</dbReference>
<dbReference type="SUPFAM" id="SSF46955">
    <property type="entry name" value="Putative DNA-binding domain"/>
    <property type="match status" value="1"/>
</dbReference>
<name>A0A7W4P6A3_9PROT</name>
<feature type="domain" description="Helix-turn-helix" evidence="1">
    <location>
        <begin position="7"/>
        <end position="55"/>
    </location>
</feature>